<dbReference type="Proteomes" id="UP000198211">
    <property type="component" value="Unassembled WGS sequence"/>
</dbReference>
<name>A0A225WNF4_9STRA</name>
<reference evidence="2" key="1">
    <citation type="submission" date="2017-03" db="EMBL/GenBank/DDBJ databases">
        <title>Phytopthora megakarya and P. palmivora, two closely related causual agents of cacao black pod achieved similar genome size and gene model numbers by different mechanisms.</title>
        <authorList>
            <person name="Ali S."/>
            <person name="Shao J."/>
            <person name="Larry D.J."/>
            <person name="Kronmiller B."/>
            <person name="Shen D."/>
            <person name="Strem M.D."/>
            <person name="Melnick R.L."/>
            <person name="Guiltinan M.J."/>
            <person name="Tyler B.M."/>
            <person name="Meinhardt L.W."/>
            <person name="Bailey B.A."/>
        </authorList>
    </citation>
    <scope>NUCLEOTIDE SEQUENCE [LARGE SCALE GENOMIC DNA]</scope>
    <source>
        <strain evidence="2">zdho120</strain>
    </source>
</reference>
<protein>
    <submittedName>
        <fullName evidence="1">Uncharacterized protein</fullName>
    </submittedName>
</protein>
<proteinExistence type="predicted"/>
<organism evidence="1 2">
    <name type="scientific">Phytophthora megakarya</name>
    <dbReference type="NCBI Taxonomy" id="4795"/>
    <lineage>
        <taxon>Eukaryota</taxon>
        <taxon>Sar</taxon>
        <taxon>Stramenopiles</taxon>
        <taxon>Oomycota</taxon>
        <taxon>Peronosporomycetes</taxon>
        <taxon>Peronosporales</taxon>
        <taxon>Peronosporaceae</taxon>
        <taxon>Phytophthora</taxon>
    </lineage>
</organism>
<keyword evidence="2" id="KW-1185">Reference proteome</keyword>
<dbReference type="AlphaFoldDB" id="A0A225WNF4"/>
<gene>
    <name evidence="1" type="ORF">PHMEG_0006624</name>
</gene>
<sequence length="124" mass="13906">MTIGNVAGAFRQSPIDAVEVYMFGFRLAWTYHVDSADVAHSSTIHLQERQLFVCTNFRTQVSFTASTRHYEELPALTLVWDTGRCIVSIPPENLEKTICRLPLIIHTAEILGLSLSKLLVVSVM</sequence>
<evidence type="ECO:0000313" key="1">
    <source>
        <dbReference type="EMBL" id="OWZ19165.1"/>
    </source>
</evidence>
<dbReference type="EMBL" id="NBNE01000478">
    <property type="protein sequence ID" value="OWZ19165.1"/>
    <property type="molecule type" value="Genomic_DNA"/>
</dbReference>
<accession>A0A225WNF4</accession>
<evidence type="ECO:0000313" key="2">
    <source>
        <dbReference type="Proteomes" id="UP000198211"/>
    </source>
</evidence>
<comment type="caution">
    <text evidence="1">The sequence shown here is derived from an EMBL/GenBank/DDBJ whole genome shotgun (WGS) entry which is preliminary data.</text>
</comment>